<dbReference type="InterPro" id="IPR001128">
    <property type="entry name" value="Cyt_P450"/>
</dbReference>
<dbReference type="InterPro" id="IPR002401">
    <property type="entry name" value="Cyt_P450_E_grp-I"/>
</dbReference>
<dbReference type="Proteomes" id="UP000676310">
    <property type="component" value="Unassembled WGS sequence"/>
</dbReference>
<evidence type="ECO:0000313" key="10">
    <source>
        <dbReference type="EMBL" id="CAG5181730.1"/>
    </source>
</evidence>
<evidence type="ECO:0000256" key="6">
    <source>
        <dbReference type="ARBA" id="ARBA00023004"/>
    </source>
</evidence>
<gene>
    <name evidence="10" type="ORF">ALTATR162_LOCUS9806</name>
</gene>
<evidence type="ECO:0000256" key="3">
    <source>
        <dbReference type="ARBA" id="ARBA00022617"/>
    </source>
</evidence>
<accession>A0A8J2IES7</accession>
<comment type="caution">
    <text evidence="10">The sequence shown here is derived from an EMBL/GenBank/DDBJ whole genome shotgun (WGS) entry which is preliminary data.</text>
</comment>
<dbReference type="PANTHER" id="PTHR24305:SF230">
    <property type="entry name" value="P450, PUTATIVE (EUROFUNG)-RELATED"/>
    <property type="match status" value="1"/>
</dbReference>
<organism evidence="10 11">
    <name type="scientific">Alternaria atra</name>
    <dbReference type="NCBI Taxonomy" id="119953"/>
    <lineage>
        <taxon>Eukaryota</taxon>
        <taxon>Fungi</taxon>
        <taxon>Dikarya</taxon>
        <taxon>Ascomycota</taxon>
        <taxon>Pezizomycotina</taxon>
        <taxon>Dothideomycetes</taxon>
        <taxon>Pleosporomycetidae</taxon>
        <taxon>Pleosporales</taxon>
        <taxon>Pleosporineae</taxon>
        <taxon>Pleosporaceae</taxon>
        <taxon>Alternaria</taxon>
        <taxon>Alternaria sect. Ulocladioides</taxon>
    </lineage>
</organism>
<reference evidence="10" key="1">
    <citation type="submission" date="2021-05" db="EMBL/GenBank/DDBJ databases">
        <authorList>
            <person name="Stam R."/>
        </authorList>
    </citation>
    <scope>NUCLEOTIDE SEQUENCE</scope>
    <source>
        <strain evidence="10">CS162</strain>
    </source>
</reference>
<dbReference type="InterPro" id="IPR050121">
    <property type="entry name" value="Cytochrome_P450_monoxygenase"/>
</dbReference>
<protein>
    <recommendedName>
        <fullName evidence="12">Cytochrome P450 monooxygenase</fullName>
    </recommendedName>
</protein>
<dbReference type="PRINTS" id="PR00463">
    <property type="entry name" value="EP450I"/>
</dbReference>
<keyword evidence="4 8" id="KW-0479">Metal-binding</keyword>
<name>A0A8J2IES7_9PLEO</name>
<comment type="cofactor">
    <cofactor evidence="1 8">
        <name>heme</name>
        <dbReference type="ChEBI" id="CHEBI:30413"/>
    </cofactor>
</comment>
<dbReference type="GO" id="GO:0004497">
    <property type="term" value="F:monooxygenase activity"/>
    <property type="evidence" value="ECO:0007669"/>
    <property type="project" value="UniProtKB-KW"/>
</dbReference>
<evidence type="ECO:0000256" key="7">
    <source>
        <dbReference type="ARBA" id="ARBA00023033"/>
    </source>
</evidence>
<evidence type="ECO:0000256" key="2">
    <source>
        <dbReference type="ARBA" id="ARBA00010617"/>
    </source>
</evidence>
<dbReference type="EMBL" id="CAJRGZ010000027">
    <property type="protein sequence ID" value="CAG5181730.1"/>
    <property type="molecule type" value="Genomic_DNA"/>
</dbReference>
<evidence type="ECO:0008006" key="12">
    <source>
        <dbReference type="Google" id="ProtNLM"/>
    </source>
</evidence>
<dbReference type="Pfam" id="PF00067">
    <property type="entry name" value="p450"/>
    <property type="match status" value="1"/>
</dbReference>
<dbReference type="GO" id="GO:0005506">
    <property type="term" value="F:iron ion binding"/>
    <property type="evidence" value="ECO:0007669"/>
    <property type="project" value="InterPro"/>
</dbReference>
<keyword evidence="3 8" id="KW-0349">Heme</keyword>
<keyword evidence="11" id="KW-1185">Reference proteome</keyword>
<keyword evidence="5 9" id="KW-0560">Oxidoreductase</keyword>
<evidence type="ECO:0000256" key="5">
    <source>
        <dbReference type="ARBA" id="ARBA00023002"/>
    </source>
</evidence>
<dbReference type="GO" id="GO:0020037">
    <property type="term" value="F:heme binding"/>
    <property type="evidence" value="ECO:0007669"/>
    <property type="project" value="InterPro"/>
</dbReference>
<sequence>MFLSGKSHLMLPKLHERYGPVVRLAPNELSFTVPEAWEDIFGRAQPGKRDENQKAPWYLSPGGSGILGAAHADHARMRRLMSNGFSTGAMIEQQPKIREHVDTLIERLRRKATTSDVPVDLRDWYNYCTFDIIGELALGEPFGCLRESAMHPWISLIFSNIRLTAILLVCKRLPLLFALMPFFISIKLVRQFMEHQKISNEKVERRLALPDAKPDFVANMLSVRGGQSMSRRELNENAVILTLAGSETTASALCGATYLLMQHPRCIQKLRDELQCYFKSEGEMDLVAVTKLPYLCAVTDEALRIYPPGPNSQPRITPTGGNTVLGHRLPKGVVLGVPHRAMYLSENNFYRAHEFVPERWLGAAGFENDRKDAFKPFSHGPRNCIGTNLAYAEFRLILARMIWNFDFALAEHSRNWMEQHLSYLIWQKPPLYVHLRPRDNPPARVRMTEFRPLVVY</sequence>
<dbReference type="PRINTS" id="PR00385">
    <property type="entry name" value="P450"/>
</dbReference>
<dbReference type="InterPro" id="IPR036396">
    <property type="entry name" value="Cyt_P450_sf"/>
</dbReference>
<dbReference type="GO" id="GO:0016705">
    <property type="term" value="F:oxidoreductase activity, acting on paired donors, with incorporation or reduction of molecular oxygen"/>
    <property type="evidence" value="ECO:0007669"/>
    <property type="project" value="InterPro"/>
</dbReference>
<feature type="binding site" description="axial binding residue" evidence="8">
    <location>
        <position position="384"/>
    </location>
    <ligand>
        <name>heme</name>
        <dbReference type="ChEBI" id="CHEBI:30413"/>
    </ligand>
    <ligandPart>
        <name>Fe</name>
        <dbReference type="ChEBI" id="CHEBI:18248"/>
    </ligandPart>
</feature>
<dbReference type="InterPro" id="IPR017972">
    <property type="entry name" value="Cyt_P450_CS"/>
</dbReference>
<dbReference type="RefSeq" id="XP_043173377.1">
    <property type="nucleotide sequence ID" value="XM_043317442.1"/>
</dbReference>
<dbReference type="OrthoDB" id="1470350at2759"/>
<evidence type="ECO:0000256" key="4">
    <source>
        <dbReference type="ARBA" id="ARBA00022723"/>
    </source>
</evidence>
<evidence type="ECO:0000256" key="1">
    <source>
        <dbReference type="ARBA" id="ARBA00001971"/>
    </source>
</evidence>
<dbReference type="SUPFAM" id="SSF48264">
    <property type="entry name" value="Cytochrome P450"/>
    <property type="match status" value="1"/>
</dbReference>
<dbReference type="Gene3D" id="1.10.630.10">
    <property type="entry name" value="Cytochrome P450"/>
    <property type="match status" value="1"/>
</dbReference>
<dbReference type="PROSITE" id="PS00086">
    <property type="entry name" value="CYTOCHROME_P450"/>
    <property type="match status" value="1"/>
</dbReference>
<evidence type="ECO:0000313" key="11">
    <source>
        <dbReference type="Proteomes" id="UP000676310"/>
    </source>
</evidence>
<dbReference type="CDD" id="cd11058">
    <property type="entry name" value="CYP60B-like"/>
    <property type="match status" value="1"/>
</dbReference>
<comment type="similarity">
    <text evidence="2 9">Belongs to the cytochrome P450 family.</text>
</comment>
<dbReference type="AlphaFoldDB" id="A0A8J2IES7"/>
<dbReference type="GeneID" id="67022068"/>
<keyword evidence="7 9" id="KW-0503">Monooxygenase</keyword>
<keyword evidence="6 8" id="KW-0408">Iron</keyword>
<evidence type="ECO:0000256" key="8">
    <source>
        <dbReference type="PIRSR" id="PIRSR602401-1"/>
    </source>
</evidence>
<proteinExistence type="inferred from homology"/>
<dbReference type="PANTHER" id="PTHR24305">
    <property type="entry name" value="CYTOCHROME P450"/>
    <property type="match status" value="1"/>
</dbReference>
<evidence type="ECO:0000256" key="9">
    <source>
        <dbReference type="RuleBase" id="RU000461"/>
    </source>
</evidence>